<feature type="domain" description="AMP-dependent synthetase/ligase" evidence="3">
    <location>
        <begin position="51"/>
        <end position="215"/>
    </location>
</feature>
<gene>
    <name evidence="4" type="ORF">SAMN03080601_02749</name>
</gene>
<dbReference type="Gene3D" id="3.40.50.12780">
    <property type="entry name" value="N-terminal domain of ligase-like"/>
    <property type="match status" value="1"/>
</dbReference>
<dbReference type="GO" id="GO:0031956">
    <property type="term" value="F:medium-chain fatty acid-CoA ligase activity"/>
    <property type="evidence" value="ECO:0007669"/>
    <property type="project" value="TreeGrafter"/>
</dbReference>
<dbReference type="InterPro" id="IPR045851">
    <property type="entry name" value="AMP-bd_C_sf"/>
</dbReference>
<dbReference type="Pfam" id="PF00501">
    <property type="entry name" value="AMP-binding"/>
    <property type="match status" value="1"/>
</dbReference>
<dbReference type="Gene3D" id="3.30.300.30">
    <property type="match status" value="1"/>
</dbReference>
<dbReference type="GO" id="GO:0006631">
    <property type="term" value="P:fatty acid metabolic process"/>
    <property type="evidence" value="ECO:0007669"/>
    <property type="project" value="TreeGrafter"/>
</dbReference>
<dbReference type="RefSeq" id="WP_079558448.1">
    <property type="nucleotide sequence ID" value="NZ_CP021904.1"/>
</dbReference>
<proteinExistence type="inferred from homology"/>
<comment type="similarity">
    <text evidence="1">Belongs to the ATP-dependent AMP-binding enzyme family.</text>
</comment>
<dbReference type="Proteomes" id="UP000191055">
    <property type="component" value="Unassembled WGS sequence"/>
</dbReference>
<dbReference type="InterPro" id="IPR042099">
    <property type="entry name" value="ANL_N_sf"/>
</dbReference>
<accession>A0A1T5HS21</accession>
<sequence length="355" mass="39411">MPNEFQKYQELNINGCVVKQRNLTDFKSSFEDEALLPFLEEWFSDDDYVELKTSGSTGEPKVIRVKKNAMVASAKKTIGFFGLKPGMTALLALPVSFVAGKLMVVRAMVAQMQLISVKPSVNPLVGLSVTIDFAAFTPMQMAGIIENCPEQTNLLRKVIVGGGRVDERLNIKMQMMPFDAWETYGMTETLTHVALRKINGTGAQKSFLPLSGVSIAIDEHGCLTIDYPEISHGTIKTNDVVELLTDGSFQIIGRADNIINSGGVKISPELVEERISFLIEKPFVISSIPHSVYGERVVLVIEGEFFEYGNLEEKTGALLSRYEKPAKIFFLDTFPRTDSGKIKRFQIKEILRGLT</sequence>
<keyword evidence="2 4" id="KW-0436">Ligase</keyword>
<dbReference type="STRING" id="889453.SAMN03080601_02749"/>
<keyword evidence="5" id="KW-1185">Reference proteome</keyword>
<evidence type="ECO:0000313" key="4">
    <source>
        <dbReference type="EMBL" id="SKC23475.1"/>
    </source>
</evidence>
<dbReference type="PANTHER" id="PTHR43201">
    <property type="entry name" value="ACYL-COA SYNTHETASE"/>
    <property type="match status" value="1"/>
</dbReference>
<reference evidence="4 5" key="1">
    <citation type="submission" date="2017-02" db="EMBL/GenBank/DDBJ databases">
        <authorList>
            <person name="Peterson S.W."/>
        </authorList>
    </citation>
    <scope>NUCLEOTIDE SEQUENCE [LARGE SCALE GENOMIC DNA]</scope>
    <source>
        <strain evidence="4 5">DSM 24412</strain>
    </source>
</reference>
<organism evidence="4 5">
    <name type="scientific">Alkalitalea saponilacus</name>
    <dbReference type="NCBI Taxonomy" id="889453"/>
    <lineage>
        <taxon>Bacteria</taxon>
        <taxon>Pseudomonadati</taxon>
        <taxon>Bacteroidota</taxon>
        <taxon>Bacteroidia</taxon>
        <taxon>Marinilabiliales</taxon>
        <taxon>Marinilabiliaceae</taxon>
        <taxon>Alkalitalea</taxon>
    </lineage>
</organism>
<evidence type="ECO:0000256" key="1">
    <source>
        <dbReference type="ARBA" id="ARBA00006432"/>
    </source>
</evidence>
<name>A0A1T5HS21_9BACT</name>
<evidence type="ECO:0000259" key="3">
    <source>
        <dbReference type="Pfam" id="PF00501"/>
    </source>
</evidence>
<dbReference type="SUPFAM" id="SSF56801">
    <property type="entry name" value="Acetyl-CoA synthetase-like"/>
    <property type="match status" value="1"/>
</dbReference>
<dbReference type="AlphaFoldDB" id="A0A1T5HS21"/>
<dbReference type="InterPro" id="IPR000873">
    <property type="entry name" value="AMP-dep_synth/lig_dom"/>
</dbReference>
<dbReference type="PANTHER" id="PTHR43201:SF5">
    <property type="entry name" value="MEDIUM-CHAIN ACYL-COA LIGASE ACSF2, MITOCHONDRIAL"/>
    <property type="match status" value="1"/>
</dbReference>
<evidence type="ECO:0000256" key="2">
    <source>
        <dbReference type="ARBA" id="ARBA00022598"/>
    </source>
</evidence>
<dbReference type="EMBL" id="FUYV01000017">
    <property type="protein sequence ID" value="SKC23475.1"/>
    <property type="molecule type" value="Genomic_DNA"/>
</dbReference>
<protein>
    <submittedName>
        <fullName evidence="4">O-succinylbenzoic acid--CoA ligase</fullName>
    </submittedName>
</protein>
<dbReference type="OrthoDB" id="8870348at2"/>
<evidence type="ECO:0000313" key="5">
    <source>
        <dbReference type="Proteomes" id="UP000191055"/>
    </source>
</evidence>
<dbReference type="KEGG" id="asx:CDL62_13140"/>